<dbReference type="Pfam" id="PF23750">
    <property type="entry name" value="RsgI_M"/>
    <property type="match status" value="1"/>
</dbReference>
<keyword evidence="5 7" id="KW-0472">Membrane</keyword>
<gene>
    <name evidence="9" type="ORF">EAV92_14165</name>
</gene>
<keyword evidence="10" id="KW-1185">Reference proteome</keyword>
<evidence type="ECO:0000256" key="6">
    <source>
        <dbReference type="SAM" id="MobiDB-lite"/>
    </source>
</evidence>
<feature type="compositionally biased region" description="Basic and acidic residues" evidence="6">
    <location>
        <begin position="324"/>
        <end position="364"/>
    </location>
</feature>
<name>A0A3G3JZE0_9BACL</name>
<feature type="compositionally biased region" description="Basic and acidic residues" evidence="6">
    <location>
        <begin position="286"/>
        <end position="299"/>
    </location>
</feature>
<dbReference type="RefSeq" id="WP_123041709.1">
    <property type="nucleotide sequence ID" value="NZ_CP033433.1"/>
</dbReference>
<dbReference type="Proteomes" id="UP000269097">
    <property type="component" value="Chromosome"/>
</dbReference>
<dbReference type="EMBL" id="CP033433">
    <property type="protein sequence ID" value="AYQ73625.1"/>
    <property type="molecule type" value="Genomic_DNA"/>
</dbReference>
<dbReference type="PROSITE" id="PS51849">
    <property type="entry name" value="RSGI_N"/>
    <property type="match status" value="1"/>
</dbReference>
<protein>
    <submittedName>
        <fullName evidence="9">Anti-sigma factor domain-containing protein</fullName>
    </submittedName>
</protein>
<dbReference type="Pfam" id="PF12791">
    <property type="entry name" value="RsgI_N"/>
    <property type="match status" value="1"/>
</dbReference>
<reference evidence="9 10" key="1">
    <citation type="submission" date="2018-10" db="EMBL/GenBank/DDBJ databases">
        <title>Genome Sequence of Cohnella sp.</title>
        <authorList>
            <person name="Srinivasan S."/>
            <person name="Kim M.K."/>
        </authorList>
    </citation>
    <scope>NUCLEOTIDE SEQUENCE [LARGE SCALE GENOMIC DNA]</scope>
    <source>
        <strain evidence="9 10">18JY8-7</strain>
    </source>
</reference>
<evidence type="ECO:0000313" key="10">
    <source>
        <dbReference type="Proteomes" id="UP000269097"/>
    </source>
</evidence>
<evidence type="ECO:0000256" key="1">
    <source>
        <dbReference type="ARBA" id="ARBA00004162"/>
    </source>
</evidence>
<dbReference type="AlphaFoldDB" id="A0A3G3JZE0"/>
<feature type="compositionally biased region" description="Low complexity" evidence="6">
    <location>
        <begin position="313"/>
        <end position="323"/>
    </location>
</feature>
<evidence type="ECO:0000313" key="9">
    <source>
        <dbReference type="EMBL" id="AYQ73625.1"/>
    </source>
</evidence>
<evidence type="ECO:0000256" key="5">
    <source>
        <dbReference type="ARBA" id="ARBA00023136"/>
    </source>
</evidence>
<dbReference type="InterPro" id="IPR024449">
    <property type="entry name" value="Anti-sigma_RsgI_N"/>
</dbReference>
<feature type="compositionally biased region" description="Basic and acidic residues" evidence="6">
    <location>
        <begin position="428"/>
        <end position="440"/>
    </location>
</feature>
<dbReference type="InterPro" id="IPR055431">
    <property type="entry name" value="RsgI_M"/>
</dbReference>
<dbReference type="KEGG" id="coh:EAV92_14165"/>
<evidence type="ECO:0000256" key="4">
    <source>
        <dbReference type="ARBA" id="ARBA00022989"/>
    </source>
</evidence>
<organism evidence="9 10">
    <name type="scientific">Cohnella candidum</name>
    <dbReference type="NCBI Taxonomy" id="2674991"/>
    <lineage>
        <taxon>Bacteria</taxon>
        <taxon>Bacillati</taxon>
        <taxon>Bacillota</taxon>
        <taxon>Bacilli</taxon>
        <taxon>Bacillales</taxon>
        <taxon>Paenibacillaceae</taxon>
        <taxon>Cohnella</taxon>
    </lineage>
</organism>
<sequence>MNRGTVMEKKGGTAVLLTPDGQFVRVKASRDAAVGEEIPWTEADRVAGQSASTGRRRRWISAGAFAAALLLFVVALVSFRTPPVVAYVSMDINPSIELGLDAKERVRELRALNEDAAVIVDGVKYKGKPVEDVTKALAGKLAESHILTPETGGDIVIASVSVRKVGEGWEAQVAAKISSVLQEAGTGSKVTQPDSSGTKPSLTIETLYLPEEVREEAQENGLSAGKMAFWLAAENSGREIPLEELQKTSVRKVASDWGGVEKVLKDGKIDKGDKESWKQLLAEAKSKNKQLKETDEDAAKATNQPKTEDDVSADVGKGAGDAAGQDKNKDKDKDKDKEKDKDQNKGKDEDAQGKNRGKGNDKNGGKSGASGNAAVDPQDSNGDPVKYGGQTQDRNENRDKGKSSEDNPGNKNQDEEKGRDPQQGNGKGNDDSQSKGRGQDRGSNGGKKQDKER</sequence>
<feature type="domain" description="RsgI N-terminal anti-sigma" evidence="8">
    <location>
        <begin position="2"/>
        <end position="49"/>
    </location>
</feature>
<proteinExistence type="predicted"/>
<feature type="compositionally biased region" description="Basic and acidic residues" evidence="6">
    <location>
        <begin position="393"/>
        <end position="405"/>
    </location>
</feature>
<accession>A0A3G3JZE0</accession>
<evidence type="ECO:0000259" key="8">
    <source>
        <dbReference type="PROSITE" id="PS51849"/>
    </source>
</evidence>
<dbReference type="GO" id="GO:0005886">
    <property type="term" value="C:plasma membrane"/>
    <property type="evidence" value="ECO:0007669"/>
    <property type="project" value="UniProtKB-SubCell"/>
</dbReference>
<keyword evidence="2" id="KW-1003">Cell membrane</keyword>
<keyword evidence="4 7" id="KW-1133">Transmembrane helix</keyword>
<evidence type="ECO:0000256" key="7">
    <source>
        <dbReference type="SAM" id="Phobius"/>
    </source>
</evidence>
<keyword evidence="3 7" id="KW-0812">Transmembrane</keyword>
<feature type="region of interest" description="Disordered" evidence="6">
    <location>
        <begin position="286"/>
        <end position="453"/>
    </location>
</feature>
<evidence type="ECO:0000256" key="2">
    <source>
        <dbReference type="ARBA" id="ARBA00022475"/>
    </source>
</evidence>
<feature type="transmembrane region" description="Helical" evidence="7">
    <location>
        <begin position="59"/>
        <end position="79"/>
    </location>
</feature>
<comment type="subcellular location">
    <subcellularLocation>
        <location evidence="1">Cell membrane</location>
        <topology evidence="1">Single-pass membrane protein</topology>
    </subcellularLocation>
</comment>
<evidence type="ECO:0000256" key="3">
    <source>
        <dbReference type="ARBA" id="ARBA00022692"/>
    </source>
</evidence>